<dbReference type="EMBL" id="KU935715">
    <property type="protein sequence ID" value="AND75216.1"/>
    <property type="molecule type" value="Genomic_DNA"/>
</dbReference>
<dbReference type="Proteomes" id="UP000225947">
    <property type="component" value="Segment"/>
</dbReference>
<evidence type="ECO:0000313" key="1">
    <source>
        <dbReference type="EMBL" id="AND75216.1"/>
    </source>
</evidence>
<protein>
    <submittedName>
        <fullName evidence="1">Uncharacterized protein</fullName>
    </submittedName>
</protein>
<evidence type="ECO:0000313" key="2">
    <source>
        <dbReference type="Proteomes" id="UP000225947"/>
    </source>
</evidence>
<sequence>MNQNINKLPRREVSSNKNLGKVDNSNVNFDLITDSLNCVTDANVAYYNSKFQFSDFHNKDIQPHSWIFKPKFLLKEKGGKLYRTDQTGLELAFLHLCSLYHDLDTCLQRLYDGYHDSMFIRFALKAGIFTTKEHWLFLLRNYQDAFAIAVRNFYPKIHNKYDSGSNLSYVTFFDTHFPHCLYYAMLESETLLNGNDPSTLNKEKEMVRLNQIDEQNESITYLSDVYNSWLM</sequence>
<proteinExistence type="predicted"/>
<name>A0A172Q033_9CAUD</name>
<keyword evidence="2" id="KW-1185">Reference proteome</keyword>
<gene>
    <name evidence="1" type="ORF">ME3_55</name>
</gene>
<accession>A0A172Q033</accession>
<reference evidence="2" key="1">
    <citation type="submission" date="2016-03" db="EMBL/GenBank/DDBJ databases">
        <title>Characterization of Acinetobacter baumannii phage vB_AbaM_ME3.</title>
        <authorList>
            <person name="Buttimer C.T.H."/>
            <person name="Elbreki M."/>
            <person name="Coffey A."/>
        </authorList>
    </citation>
    <scope>NUCLEOTIDE SEQUENCE [LARGE SCALE GENOMIC DNA]</scope>
</reference>
<organism evidence="1 2">
    <name type="scientific">Acinetobacter phage vB_AbaM_ME3</name>
    <dbReference type="NCBI Taxonomy" id="1837876"/>
    <lineage>
        <taxon>Viruses</taxon>
        <taxon>Duplodnaviria</taxon>
        <taxon>Heunggongvirae</taxon>
        <taxon>Uroviricota</taxon>
        <taxon>Caudoviricetes</taxon>
        <taxon>Metrivirus</taxon>
        <taxon>Metrivirus ME3</taxon>
    </lineage>
</organism>